<dbReference type="PROSITE" id="PS51375">
    <property type="entry name" value="PPR"/>
    <property type="match status" value="2"/>
</dbReference>
<comment type="similarity">
    <text evidence="1">Belongs to the PPR family. P subfamily.</text>
</comment>
<keyword evidence="2" id="KW-0677">Repeat</keyword>
<evidence type="ECO:0000256" key="3">
    <source>
        <dbReference type="PROSITE-ProRule" id="PRU00708"/>
    </source>
</evidence>
<feature type="repeat" description="PPR" evidence="3">
    <location>
        <begin position="6"/>
        <end position="40"/>
    </location>
</feature>
<evidence type="ECO:0000313" key="5">
    <source>
        <dbReference type="Proteomes" id="UP000631114"/>
    </source>
</evidence>
<evidence type="ECO:0000256" key="2">
    <source>
        <dbReference type="ARBA" id="ARBA00022737"/>
    </source>
</evidence>
<protein>
    <recommendedName>
        <fullName evidence="6">Pentatricopeptide repeat-containing protein</fullName>
    </recommendedName>
</protein>
<gene>
    <name evidence="4" type="ORF">IFM89_019244</name>
</gene>
<dbReference type="NCBIfam" id="TIGR00756">
    <property type="entry name" value="PPR"/>
    <property type="match status" value="2"/>
</dbReference>
<dbReference type="Gene3D" id="1.25.40.10">
    <property type="entry name" value="Tetratricopeptide repeat domain"/>
    <property type="match status" value="1"/>
</dbReference>
<dbReference type="Pfam" id="PF12854">
    <property type="entry name" value="PPR_1"/>
    <property type="match status" value="2"/>
</dbReference>
<reference evidence="4 5" key="1">
    <citation type="submission" date="2020-10" db="EMBL/GenBank/DDBJ databases">
        <title>The Coptis chinensis genome and diversification of protoberbering-type alkaloids.</title>
        <authorList>
            <person name="Wang B."/>
            <person name="Shu S."/>
            <person name="Song C."/>
            <person name="Liu Y."/>
        </authorList>
    </citation>
    <scope>NUCLEOTIDE SEQUENCE [LARGE SCALE GENOMIC DNA]</scope>
    <source>
        <strain evidence="4">HL-2020</strain>
        <tissue evidence="4">Leaf</tissue>
    </source>
</reference>
<evidence type="ECO:0008006" key="6">
    <source>
        <dbReference type="Google" id="ProtNLM"/>
    </source>
</evidence>
<dbReference type="EMBL" id="JADFTS010000006">
    <property type="protein sequence ID" value="KAF9601391.1"/>
    <property type="molecule type" value="Genomic_DNA"/>
</dbReference>
<evidence type="ECO:0000256" key="1">
    <source>
        <dbReference type="ARBA" id="ARBA00007626"/>
    </source>
</evidence>
<dbReference type="AlphaFoldDB" id="A0A835LVW7"/>
<proteinExistence type="inferred from homology"/>
<dbReference type="InterPro" id="IPR011990">
    <property type="entry name" value="TPR-like_helical_dom_sf"/>
</dbReference>
<accession>A0A835LVW7</accession>
<dbReference type="PANTHER" id="PTHR47939">
    <property type="entry name" value="MEMBRANE-ASSOCIATED SALT-INDUCIBLE PROTEIN-LIKE"/>
    <property type="match status" value="1"/>
</dbReference>
<dbReference type="OrthoDB" id="185373at2759"/>
<keyword evidence="5" id="KW-1185">Reference proteome</keyword>
<organism evidence="4 5">
    <name type="scientific">Coptis chinensis</name>
    <dbReference type="NCBI Taxonomy" id="261450"/>
    <lineage>
        <taxon>Eukaryota</taxon>
        <taxon>Viridiplantae</taxon>
        <taxon>Streptophyta</taxon>
        <taxon>Embryophyta</taxon>
        <taxon>Tracheophyta</taxon>
        <taxon>Spermatophyta</taxon>
        <taxon>Magnoliopsida</taxon>
        <taxon>Ranunculales</taxon>
        <taxon>Ranunculaceae</taxon>
        <taxon>Coptidoideae</taxon>
        <taxon>Coptis</taxon>
    </lineage>
</organism>
<name>A0A835LVW7_9MAGN</name>
<dbReference type="PANTHER" id="PTHR47939:SF13">
    <property type="entry name" value="OS03G0201400 PROTEIN"/>
    <property type="match status" value="1"/>
</dbReference>
<evidence type="ECO:0000313" key="4">
    <source>
        <dbReference type="EMBL" id="KAF9601391.1"/>
    </source>
</evidence>
<dbReference type="Proteomes" id="UP000631114">
    <property type="component" value="Unassembled WGS sequence"/>
</dbReference>
<feature type="repeat" description="PPR" evidence="3">
    <location>
        <begin position="76"/>
        <end position="110"/>
    </location>
</feature>
<sequence>MGFVLTPNTFSMIIERYGENGLVDKAVEVFNRMKNFNCEQTIGDYNSLLFAFCEVKNFQGVYALIRRLIKKGGVPDKWTYSILVNGWCSAGKLKEAQDFLEKMSRKGFNPSTRGRDLLIEGSLSAGYLEAAKGLYGMDNMSKLDPRICSTLFKNTARHS</sequence>
<dbReference type="InterPro" id="IPR002885">
    <property type="entry name" value="PPR_rpt"/>
</dbReference>
<dbReference type="InterPro" id="IPR050667">
    <property type="entry name" value="PPR-containing_protein"/>
</dbReference>
<comment type="caution">
    <text evidence="4">The sequence shown here is derived from an EMBL/GenBank/DDBJ whole genome shotgun (WGS) entry which is preliminary data.</text>
</comment>